<evidence type="ECO:0000313" key="3">
    <source>
        <dbReference type="EMBL" id="RJG23312.1"/>
    </source>
</evidence>
<evidence type="ECO:0000313" key="4">
    <source>
        <dbReference type="Proteomes" id="UP000266177"/>
    </source>
</evidence>
<dbReference type="OrthoDB" id="2666729at2"/>
<reference evidence="2 4" key="1">
    <citation type="submission" date="2018-09" db="EMBL/GenBank/DDBJ databases">
        <title>Paenibacillus SK2017-BO5.</title>
        <authorList>
            <person name="Piskunova J.V."/>
            <person name="Dubiley S.A."/>
            <person name="Severinov K.V."/>
        </authorList>
    </citation>
    <scope>NUCLEOTIDE SEQUENCE [LARGE SCALE GENOMIC DNA]</scope>
    <source>
        <strain evidence="2 4">BO5</strain>
    </source>
</reference>
<protein>
    <submittedName>
        <fullName evidence="2">Uncharacterized protein</fullName>
    </submittedName>
</protein>
<dbReference type="AlphaFoldDB" id="A0A3A3GIQ4"/>
<evidence type="ECO:0000313" key="2">
    <source>
        <dbReference type="EMBL" id="RJG23295.1"/>
    </source>
</evidence>
<dbReference type="Proteomes" id="UP000266177">
    <property type="component" value="Unassembled WGS sequence"/>
</dbReference>
<evidence type="ECO:0000256" key="1">
    <source>
        <dbReference type="SAM" id="MobiDB-lite"/>
    </source>
</evidence>
<name>A0A3A3GIQ4_PANTH</name>
<sequence>MKYDGVLLQKIQDIFLVCVERWNQTEFGSDLNAEYDSMIAEIKKLKKGMVRNLKPENFKLRAQAVVDRFDLVESTLKKETEIKKEIKEEKEKENLKQNDLLESDKKKKTKNKNTGRGGARVGAGRPSLGVKKPVSITLPSDDWEEIDNLIQRKEFKSYADYFRFLHHVRWREEATDEPEA</sequence>
<proteinExistence type="predicted"/>
<dbReference type="RefSeq" id="WP_119794165.1">
    <property type="nucleotide sequence ID" value="NZ_QYZD01000011.1"/>
</dbReference>
<organism evidence="2 4">
    <name type="scientific">Paenibacillus thiaminolyticus</name>
    <name type="common">Bacillus thiaminolyticus</name>
    <dbReference type="NCBI Taxonomy" id="49283"/>
    <lineage>
        <taxon>Bacteria</taxon>
        <taxon>Bacillati</taxon>
        <taxon>Bacillota</taxon>
        <taxon>Bacilli</taxon>
        <taxon>Bacillales</taxon>
        <taxon>Paenibacillaceae</taxon>
        <taxon>Paenibacillus</taxon>
    </lineage>
</organism>
<feature type="region of interest" description="Disordered" evidence="1">
    <location>
        <begin position="86"/>
        <end position="130"/>
    </location>
</feature>
<gene>
    <name evidence="2" type="ORF">DQX05_13680</name>
    <name evidence="3" type="ORF">DQX05_13770</name>
</gene>
<dbReference type="EMBL" id="QYZD01000011">
    <property type="protein sequence ID" value="RJG23312.1"/>
    <property type="molecule type" value="Genomic_DNA"/>
</dbReference>
<dbReference type="EMBL" id="QYZD01000011">
    <property type="protein sequence ID" value="RJG23295.1"/>
    <property type="molecule type" value="Genomic_DNA"/>
</dbReference>
<feature type="compositionally biased region" description="Basic and acidic residues" evidence="1">
    <location>
        <begin position="86"/>
        <end position="96"/>
    </location>
</feature>
<accession>A0A3A3GIQ4</accession>
<comment type="caution">
    <text evidence="2">The sequence shown here is derived from an EMBL/GenBank/DDBJ whole genome shotgun (WGS) entry which is preliminary data.</text>
</comment>